<accession>A0A0A0I994</accession>
<comment type="caution">
    <text evidence="1">The sequence shown here is derived from an EMBL/GenBank/DDBJ whole genome shotgun (WGS) entry which is preliminary data.</text>
</comment>
<evidence type="ECO:0000313" key="1">
    <source>
        <dbReference type="EMBL" id="KGM97118.1"/>
    </source>
</evidence>
<proteinExistence type="predicted"/>
<gene>
    <name evidence="1" type="ORF">Z955_12570</name>
</gene>
<reference evidence="1 2" key="1">
    <citation type="submission" date="2014-01" db="EMBL/GenBank/DDBJ databases">
        <title>Plasmidome dynamics in the species complex Clostridium novyi sensu lato converts strains of independent lineages into distinctly different pathogens.</title>
        <authorList>
            <person name="Skarin H."/>
            <person name="Segerman B."/>
        </authorList>
    </citation>
    <scope>NUCLEOTIDE SEQUENCE [LARGE SCALE GENOMIC DNA]</scope>
    <source>
        <strain evidence="1 2">DC5</strain>
    </source>
</reference>
<sequence length="59" mass="7019">MLSMDPYMLLSFINTKLRDEFSSLEYFCDYFDISVDEIKEKLSSIGYEYNLGNNQFKLV</sequence>
<evidence type="ECO:0008006" key="3">
    <source>
        <dbReference type="Google" id="ProtNLM"/>
    </source>
</evidence>
<name>A0A0A0I994_CLOBO</name>
<organism evidence="1 2">
    <name type="scientific">Clostridium botulinum C/D str. DC5</name>
    <dbReference type="NCBI Taxonomy" id="1443128"/>
    <lineage>
        <taxon>Bacteria</taxon>
        <taxon>Bacillati</taxon>
        <taxon>Bacillota</taxon>
        <taxon>Clostridia</taxon>
        <taxon>Eubacteriales</taxon>
        <taxon>Clostridiaceae</taxon>
        <taxon>Clostridium</taxon>
    </lineage>
</organism>
<dbReference type="Pfam" id="PF14056">
    <property type="entry name" value="DUF4250"/>
    <property type="match status" value="1"/>
</dbReference>
<evidence type="ECO:0000313" key="2">
    <source>
        <dbReference type="Proteomes" id="UP000030014"/>
    </source>
</evidence>
<protein>
    <recommendedName>
        <fullName evidence="3">DUF4250 domain-containing protein</fullName>
    </recommendedName>
</protein>
<dbReference type="Proteomes" id="UP000030014">
    <property type="component" value="Unassembled WGS sequence"/>
</dbReference>
<dbReference type="InterPro" id="IPR025346">
    <property type="entry name" value="DUF4250"/>
</dbReference>
<dbReference type="AlphaFoldDB" id="A0A0A0I994"/>
<dbReference type="EMBL" id="JDRY01000069">
    <property type="protein sequence ID" value="KGM97118.1"/>
    <property type="molecule type" value="Genomic_DNA"/>
</dbReference>